<keyword evidence="2" id="KW-1185">Reference proteome</keyword>
<dbReference type="STRING" id="3469.A0A4Y7JV21"/>
<reference evidence="1 2" key="1">
    <citation type="journal article" date="2018" name="Science">
        <title>The opium poppy genome and morphinan production.</title>
        <authorList>
            <person name="Guo L."/>
            <person name="Winzer T."/>
            <person name="Yang X."/>
            <person name="Li Y."/>
            <person name="Ning Z."/>
            <person name="He Z."/>
            <person name="Teodor R."/>
            <person name="Lu Y."/>
            <person name="Bowser T.A."/>
            <person name="Graham I.A."/>
            <person name="Ye K."/>
        </authorList>
    </citation>
    <scope>NUCLEOTIDE SEQUENCE [LARGE SCALE GENOMIC DNA]</scope>
    <source>
        <strain evidence="2">cv. HN1</strain>
        <tissue evidence="1">Leaves</tissue>
    </source>
</reference>
<dbReference type="AlphaFoldDB" id="A0A4Y7JV21"/>
<dbReference type="Gramene" id="RZC64913">
    <property type="protein sequence ID" value="RZC64913"/>
    <property type="gene ID" value="C5167_008602"/>
</dbReference>
<dbReference type="Gene3D" id="3.40.605.10">
    <property type="entry name" value="Aldehyde Dehydrogenase, Chain A, domain 1"/>
    <property type="match status" value="1"/>
</dbReference>
<name>A0A4Y7JV21_PAPSO</name>
<proteinExistence type="predicted"/>
<dbReference type="EMBL" id="CM010720">
    <property type="protein sequence ID" value="RZC64913.1"/>
    <property type="molecule type" value="Genomic_DNA"/>
</dbReference>
<sequence>MKKMRLVERWKDYAKVPRTENLGKVTYGANFIEFYAKEAKRIYGYIIPATLTDHRLFVLKQVSTICDLPLSST</sequence>
<evidence type="ECO:0000313" key="1">
    <source>
        <dbReference type="EMBL" id="RZC64913.1"/>
    </source>
</evidence>
<gene>
    <name evidence="1" type="ORF">C5167_008602</name>
</gene>
<dbReference type="GO" id="GO:0016491">
    <property type="term" value="F:oxidoreductase activity"/>
    <property type="evidence" value="ECO:0007669"/>
    <property type="project" value="InterPro"/>
</dbReference>
<evidence type="ECO:0000313" key="2">
    <source>
        <dbReference type="Proteomes" id="UP000316621"/>
    </source>
</evidence>
<dbReference type="InterPro" id="IPR016162">
    <property type="entry name" value="Ald_DH_N"/>
</dbReference>
<organism evidence="1 2">
    <name type="scientific">Papaver somniferum</name>
    <name type="common">Opium poppy</name>
    <dbReference type="NCBI Taxonomy" id="3469"/>
    <lineage>
        <taxon>Eukaryota</taxon>
        <taxon>Viridiplantae</taxon>
        <taxon>Streptophyta</taxon>
        <taxon>Embryophyta</taxon>
        <taxon>Tracheophyta</taxon>
        <taxon>Spermatophyta</taxon>
        <taxon>Magnoliopsida</taxon>
        <taxon>Ranunculales</taxon>
        <taxon>Papaveraceae</taxon>
        <taxon>Papaveroideae</taxon>
        <taxon>Papaver</taxon>
    </lineage>
</organism>
<protein>
    <submittedName>
        <fullName evidence="1">Uncharacterized protein</fullName>
    </submittedName>
</protein>
<dbReference type="Proteomes" id="UP000316621">
    <property type="component" value="Chromosome 6"/>
</dbReference>
<accession>A0A4Y7JV21</accession>